<evidence type="ECO:0000256" key="10">
    <source>
        <dbReference type="ARBA" id="ARBA00023319"/>
    </source>
</evidence>
<dbReference type="PANTHER" id="PTHR45712">
    <property type="entry name" value="AGAP008170-PA"/>
    <property type="match status" value="1"/>
</dbReference>
<dbReference type="Gene3D" id="2.60.40.10">
    <property type="entry name" value="Immunoglobulins"/>
    <property type="match status" value="1"/>
</dbReference>
<evidence type="ECO:0000256" key="2">
    <source>
        <dbReference type="ARBA" id="ARBA00022614"/>
    </source>
</evidence>
<dbReference type="FunFam" id="3.80.10.10:FF:000770">
    <property type="entry name" value="Uncharacterized protein"/>
    <property type="match status" value="1"/>
</dbReference>
<dbReference type="KEGG" id="bfo:118414396"/>
<dbReference type="InterPro" id="IPR000372">
    <property type="entry name" value="LRRNT"/>
</dbReference>
<evidence type="ECO:0000256" key="4">
    <source>
        <dbReference type="ARBA" id="ARBA00022729"/>
    </source>
</evidence>
<dbReference type="SMART" id="SM00408">
    <property type="entry name" value="IGc2"/>
    <property type="match status" value="1"/>
</dbReference>
<dbReference type="GeneID" id="118414396"/>
<dbReference type="InterPro" id="IPR001611">
    <property type="entry name" value="Leu-rich_rpt"/>
</dbReference>
<evidence type="ECO:0000313" key="13">
    <source>
        <dbReference type="Proteomes" id="UP000001554"/>
    </source>
</evidence>
<accession>A0A9J7L1R9</accession>
<evidence type="ECO:0000256" key="9">
    <source>
        <dbReference type="ARBA" id="ARBA00023180"/>
    </source>
</evidence>
<dbReference type="SMART" id="SM00013">
    <property type="entry name" value="LRRNT"/>
    <property type="match status" value="1"/>
</dbReference>
<dbReference type="AlphaFoldDB" id="A0A9J7L1R9"/>
<dbReference type="InterPro" id="IPR013783">
    <property type="entry name" value="Ig-like_fold"/>
</dbReference>
<evidence type="ECO:0000313" key="14">
    <source>
        <dbReference type="RefSeq" id="XP_035674351.1"/>
    </source>
</evidence>
<dbReference type="PANTHER" id="PTHR45712:SF28">
    <property type="entry name" value="LEUCINE-RICH REPEAT-CONTAINING PROTEIN 70-LIKE"/>
    <property type="match status" value="1"/>
</dbReference>
<keyword evidence="8" id="KW-1015">Disulfide bond</keyword>
<dbReference type="Proteomes" id="UP000001554">
    <property type="component" value="Chromosome 1"/>
</dbReference>
<dbReference type="InterPro" id="IPR000483">
    <property type="entry name" value="Cys-rich_flank_reg_C"/>
</dbReference>
<feature type="signal peptide" evidence="11">
    <location>
        <begin position="1"/>
        <end position="21"/>
    </location>
</feature>
<keyword evidence="2" id="KW-0433">Leucine-rich repeat</keyword>
<reference evidence="14" key="2">
    <citation type="submission" date="2025-08" db="UniProtKB">
        <authorList>
            <consortium name="RefSeq"/>
        </authorList>
    </citation>
    <scope>IDENTIFICATION</scope>
    <source>
        <strain evidence="14">S238N-H82</strain>
        <tissue evidence="14">Testes</tissue>
    </source>
</reference>
<dbReference type="SUPFAM" id="SSF48726">
    <property type="entry name" value="Immunoglobulin"/>
    <property type="match status" value="1"/>
</dbReference>
<dbReference type="GO" id="GO:0005886">
    <property type="term" value="C:plasma membrane"/>
    <property type="evidence" value="ECO:0000318"/>
    <property type="project" value="GO_Central"/>
</dbReference>
<dbReference type="Gene3D" id="3.80.10.10">
    <property type="entry name" value="Ribonuclease Inhibitor"/>
    <property type="match status" value="3"/>
</dbReference>
<keyword evidence="13" id="KW-1185">Reference proteome</keyword>
<dbReference type="RefSeq" id="XP_035674351.1">
    <property type="nucleotide sequence ID" value="XM_035818458.1"/>
</dbReference>
<dbReference type="InterPro" id="IPR013098">
    <property type="entry name" value="Ig_I-set"/>
</dbReference>
<dbReference type="InterPro" id="IPR003591">
    <property type="entry name" value="Leu-rich_rpt_typical-subtyp"/>
</dbReference>
<evidence type="ECO:0000256" key="1">
    <source>
        <dbReference type="ARBA" id="ARBA00004167"/>
    </source>
</evidence>
<dbReference type="Pfam" id="PF13855">
    <property type="entry name" value="LRR_8"/>
    <property type="match status" value="3"/>
</dbReference>
<feature type="domain" description="Ig-like" evidence="12">
    <location>
        <begin position="536"/>
        <end position="623"/>
    </location>
</feature>
<keyword evidence="5" id="KW-0677">Repeat</keyword>
<evidence type="ECO:0000256" key="6">
    <source>
        <dbReference type="ARBA" id="ARBA00022989"/>
    </source>
</evidence>
<dbReference type="GO" id="GO:0051965">
    <property type="term" value="P:positive regulation of synapse assembly"/>
    <property type="evidence" value="ECO:0000318"/>
    <property type="project" value="GO_Central"/>
</dbReference>
<dbReference type="SUPFAM" id="SSF52058">
    <property type="entry name" value="L domain-like"/>
    <property type="match status" value="2"/>
</dbReference>
<evidence type="ECO:0000259" key="12">
    <source>
        <dbReference type="PROSITE" id="PS50835"/>
    </source>
</evidence>
<keyword evidence="4 11" id="KW-0732">Signal</keyword>
<keyword evidence="9" id="KW-0325">Glycoprotein</keyword>
<dbReference type="InterPro" id="IPR032675">
    <property type="entry name" value="LRR_dom_sf"/>
</dbReference>
<evidence type="ECO:0000256" key="5">
    <source>
        <dbReference type="ARBA" id="ARBA00022737"/>
    </source>
</evidence>
<evidence type="ECO:0000256" key="3">
    <source>
        <dbReference type="ARBA" id="ARBA00022692"/>
    </source>
</evidence>
<dbReference type="SMART" id="SM00409">
    <property type="entry name" value="IG"/>
    <property type="match status" value="1"/>
</dbReference>
<evidence type="ECO:0000256" key="8">
    <source>
        <dbReference type="ARBA" id="ARBA00023157"/>
    </source>
</evidence>
<keyword evidence="7" id="KW-0472">Membrane</keyword>
<dbReference type="InterPro" id="IPR050333">
    <property type="entry name" value="SLRP"/>
</dbReference>
<keyword evidence="10" id="KW-0393">Immunoglobulin domain</keyword>
<dbReference type="PROSITE" id="PS51450">
    <property type="entry name" value="LRR"/>
    <property type="match status" value="1"/>
</dbReference>
<dbReference type="CDD" id="cd00096">
    <property type="entry name" value="Ig"/>
    <property type="match status" value="1"/>
</dbReference>
<keyword evidence="3" id="KW-0812">Transmembrane</keyword>
<gene>
    <name evidence="14" type="primary">LOC118414396</name>
</gene>
<proteinExistence type="predicted"/>
<dbReference type="InterPro" id="IPR003599">
    <property type="entry name" value="Ig_sub"/>
</dbReference>
<name>A0A9J7L1R9_BRAFL</name>
<dbReference type="OrthoDB" id="676979at2759"/>
<reference evidence="13" key="1">
    <citation type="journal article" date="2020" name="Nat. Ecol. Evol.">
        <title>Deeply conserved synteny resolves early events in vertebrate evolution.</title>
        <authorList>
            <person name="Simakov O."/>
            <person name="Marletaz F."/>
            <person name="Yue J.X."/>
            <person name="O'Connell B."/>
            <person name="Jenkins J."/>
            <person name="Brandt A."/>
            <person name="Calef R."/>
            <person name="Tung C.H."/>
            <person name="Huang T.K."/>
            <person name="Schmutz J."/>
            <person name="Satoh N."/>
            <person name="Yu J.K."/>
            <person name="Putnam N.H."/>
            <person name="Green R.E."/>
            <person name="Rokhsar D.S."/>
        </authorList>
    </citation>
    <scope>NUCLEOTIDE SEQUENCE [LARGE SCALE GENOMIC DNA]</scope>
    <source>
        <strain evidence="13">S238N-H82</strain>
    </source>
</reference>
<keyword evidence="6" id="KW-1133">Transmembrane helix</keyword>
<dbReference type="SMART" id="SM00369">
    <property type="entry name" value="LRR_TYP"/>
    <property type="match status" value="13"/>
</dbReference>
<dbReference type="InterPro" id="IPR007110">
    <property type="entry name" value="Ig-like_dom"/>
</dbReference>
<evidence type="ECO:0000256" key="11">
    <source>
        <dbReference type="SAM" id="SignalP"/>
    </source>
</evidence>
<sequence length="630" mass="69311">MKALCFLLTLCAVGLLPRSSACPKYCYCDSYEKDEYSVRCNGANITAIPRDIPKNTTMLDISFTPITMLRKGDFVDMPKLKQLNVWWNFNLTMVELGTFDNLPTITSLGLDQNNIKDLKGVFEDLPQLQSVSVFGNQLTSIEGVFINLPKLDNISLSGNKISKISSTTFNGVSAMTSLTISSNAIAEVESGASRNLDSLETLHVDNNQIPEISLAGLHSLMTLSIDSNNLQSFPTNLEDANQLETLSLNNNPIKEPLEEQFSVLHRPGLSNLYLSNITTLKLAGTLHPKALCGSEALDDVWLNNNGLASIPPTTFECTPFISKIWLSDNNLTELSPRLFHGLTELSWINLSDNHLSHLDPDTFIGLDKLRSLYLIGNNFTNMAHVAPALAHLPSLLYQTLDNNPFVYVGRDSFPMPMKHVNSFSVSSTHIRVIEEGTFSEVTFPNLTRLELEQENSLHFLPGNMLEGLDNLTAMIADDDPFHCDCQLKAFVTWLRERVNPLYVSATCASPPSLKGKDLTDVPLASLTCDCQQVEVPSIDTSGSDNFTREGQTAMLNCKVSGCPEAEFFWTTPTGAMLAVESGFPRMEVLGSGTLVVTDAREEDTGVYTCTAVNYRGKASKEVSLHVGNKQ</sequence>
<protein>
    <submittedName>
        <fullName evidence="14">Carboxypeptidase N subunit 2-like</fullName>
    </submittedName>
</protein>
<dbReference type="FunFam" id="2.60.40.10:FF:000076">
    <property type="entry name" value="Leucine-rich repeat and Ig domain-containing 4"/>
    <property type="match status" value="1"/>
</dbReference>
<comment type="subcellular location">
    <subcellularLocation>
        <location evidence="1">Membrane</location>
        <topology evidence="1">Single-pass membrane protein</topology>
    </subcellularLocation>
</comment>
<dbReference type="PROSITE" id="PS50835">
    <property type="entry name" value="IG_LIKE"/>
    <property type="match status" value="1"/>
</dbReference>
<feature type="chain" id="PRO_5039922506" evidence="11">
    <location>
        <begin position="22"/>
        <end position="630"/>
    </location>
</feature>
<dbReference type="Pfam" id="PF07679">
    <property type="entry name" value="I-set"/>
    <property type="match status" value="1"/>
</dbReference>
<dbReference type="InterPro" id="IPR036179">
    <property type="entry name" value="Ig-like_dom_sf"/>
</dbReference>
<organism evidence="13 14">
    <name type="scientific">Branchiostoma floridae</name>
    <name type="common">Florida lancelet</name>
    <name type="synonym">Amphioxus</name>
    <dbReference type="NCBI Taxonomy" id="7739"/>
    <lineage>
        <taxon>Eukaryota</taxon>
        <taxon>Metazoa</taxon>
        <taxon>Chordata</taxon>
        <taxon>Cephalochordata</taxon>
        <taxon>Leptocardii</taxon>
        <taxon>Amphioxiformes</taxon>
        <taxon>Branchiostomatidae</taxon>
        <taxon>Branchiostoma</taxon>
    </lineage>
</organism>
<dbReference type="InterPro" id="IPR003598">
    <property type="entry name" value="Ig_sub2"/>
</dbReference>
<dbReference type="GO" id="GO:0038023">
    <property type="term" value="F:signaling receptor activity"/>
    <property type="evidence" value="ECO:0000318"/>
    <property type="project" value="GO_Central"/>
</dbReference>
<dbReference type="SMART" id="SM00082">
    <property type="entry name" value="LRRCT"/>
    <property type="match status" value="1"/>
</dbReference>
<evidence type="ECO:0000256" key="7">
    <source>
        <dbReference type="ARBA" id="ARBA00023136"/>
    </source>
</evidence>